<dbReference type="AlphaFoldDB" id="D8QQM6"/>
<accession>D8QQM6</accession>
<reference evidence="2 3" key="1">
    <citation type="journal article" date="2011" name="Science">
        <title>The Selaginella genome identifies genetic changes associated with the evolution of vascular plants.</title>
        <authorList>
            <person name="Banks J.A."/>
            <person name="Nishiyama T."/>
            <person name="Hasebe M."/>
            <person name="Bowman J.L."/>
            <person name="Gribskov M."/>
            <person name="dePamphilis C."/>
            <person name="Albert V.A."/>
            <person name="Aono N."/>
            <person name="Aoyama T."/>
            <person name="Ambrose B.A."/>
            <person name="Ashton N.W."/>
            <person name="Axtell M.J."/>
            <person name="Barker E."/>
            <person name="Barker M.S."/>
            <person name="Bennetzen J.L."/>
            <person name="Bonawitz N.D."/>
            <person name="Chapple C."/>
            <person name="Cheng C."/>
            <person name="Correa L.G."/>
            <person name="Dacre M."/>
            <person name="DeBarry J."/>
            <person name="Dreyer I."/>
            <person name="Elias M."/>
            <person name="Engstrom E.M."/>
            <person name="Estelle M."/>
            <person name="Feng L."/>
            <person name="Finet C."/>
            <person name="Floyd S.K."/>
            <person name="Frommer W.B."/>
            <person name="Fujita T."/>
            <person name="Gramzow L."/>
            <person name="Gutensohn M."/>
            <person name="Harholt J."/>
            <person name="Hattori M."/>
            <person name="Heyl A."/>
            <person name="Hirai T."/>
            <person name="Hiwatashi Y."/>
            <person name="Ishikawa M."/>
            <person name="Iwata M."/>
            <person name="Karol K.G."/>
            <person name="Koehler B."/>
            <person name="Kolukisaoglu U."/>
            <person name="Kubo M."/>
            <person name="Kurata T."/>
            <person name="Lalonde S."/>
            <person name="Li K."/>
            <person name="Li Y."/>
            <person name="Litt A."/>
            <person name="Lyons E."/>
            <person name="Manning G."/>
            <person name="Maruyama T."/>
            <person name="Michael T.P."/>
            <person name="Mikami K."/>
            <person name="Miyazaki S."/>
            <person name="Morinaga S."/>
            <person name="Murata T."/>
            <person name="Mueller-Roeber B."/>
            <person name="Nelson D.R."/>
            <person name="Obara M."/>
            <person name="Oguri Y."/>
            <person name="Olmstead R.G."/>
            <person name="Onodera N."/>
            <person name="Petersen B.L."/>
            <person name="Pils B."/>
            <person name="Prigge M."/>
            <person name="Rensing S.A."/>
            <person name="Riano-Pachon D.M."/>
            <person name="Roberts A.W."/>
            <person name="Sato Y."/>
            <person name="Scheller H.V."/>
            <person name="Schulz B."/>
            <person name="Schulz C."/>
            <person name="Shakirov E.V."/>
            <person name="Shibagaki N."/>
            <person name="Shinohara N."/>
            <person name="Shippen D.E."/>
            <person name="Soerensen I."/>
            <person name="Sotooka R."/>
            <person name="Sugimoto N."/>
            <person name="Sugita M."/>
            <person name="Sumikawa N."/>
            <person name="Tanurdzic M."/>
            <person name="Theissen G."/>
            <person name="Ulvskov P."/>
            <person name="Wakazuki S."/>
            <person name="Weng J.K."/>
            <person name="Willats W.W."/>
            <person name="Wipf D."/>
            <person name="Wolf P.G."/>
            <person name="Yang L."/>
            <person name="Zimmer A.D."/>
            <person name="Zhu Q."/>
            <person name="Mitros T."/>
            <person name="Hellsten U."/>
            <person name="Loque D."/>
            <person name="Otillar R."/>
            <person name="Salamov A."/>
            <person name="Schmutz J."/>
            <person name="Shapiro H."/>
            <person name="Lindquist E."/>
            <person name="Lucas S."/>
            <person name="Rokhsar D."/>
            <person name="Grigoriev I.V."/>
        </authorList>
    </citation>
    <scope>NUCLEOTIDE SEQUENCE [LARGE SCALE GENOMIC DNA]</scope>
</reference>
<dbReference type="Pfam" id="PF03435">
    <property type="entry name" value="Sacchrp_dh_NADP"/>
    <property type="match status" value="1"/>
</dbReference>
<dbReference type="PANTHER" id="PTHR43796:SF2">
    <property type="entry name" value="CARBOXYNORSPERMIDINE SYNTHASE"/>
    <property type="match status" value="1"/>
</dbReference>
<gene>
    <name evidence="2" type="ORF">SELMODRAFT_75562</name>
</gene>
<dbReference type="InterPro" id="IPR005097">
    <property type="entry name" value="Sacchrp_dh_NADP-bd"/>
</dbReference>
<dbReference type="Gene3D" id="3.30.360.10">
    <property type="entry name" value="Dihydrodipicolinate Reductase, domain 2"/>
    <property type="match status" value="1"/>
</dbReference>
<dbReference type="STRING" id="88036.D8QQM6"/>
<evidence type="ECO:0000313" key="2">
    <source>
        <dbReference type="EMBL" id="EFJ37822.1"/>
    </source>
</evidence>
<dbReference type="Gramene" id="EFJ37822">
    <property type="protein sequence ID" value="EFJ37822"/>
    <property type="gene ID" value="SELMODRAFT_75562"/>
</dbReference>
<dbReference type="Proteomes" id="UP000001514">
    <property type="component" value="Unassembled WGS sequence"/>
</dbReference>
<dbReference type="FunCoup" id="D8QQM6">
    <property type="interactions" value="1342"/>
</dbReference>
<dbReference type="OMA" id="YWFDMPE"/>
<evidence type="ECO:0000259" key="1">
    <source>
        <dbReference type="Pfam" id="PF03435"/>
    </source>
</evidence>
<dbReference type="KEGG" id="smo:SELMODRAFT_75562"/>
<protein>
    <recommendedName>
        <fullName evidence="1">Saccharopine dehydrogenase NADP binding domain-containing protein</fullName>
    </recommendedName>
</protein>
<evidence type="ECO:0000313" key="3">
    <source>
        <dbReference type="Proteomes" id="UP000001514"/>
    </source>
</evidence>
<dbReference type="HOGENOM" id="CLU_032858_1_0_1"/>
<dbReference type="EMBL" id="GL377565">
    <property type="protein sequence ID" value="EFJ37822.1"/>
    <property type="molecule type" value="Genomic_DNA"/>
</dbReference>
<dbReference type="InterPro" id="IPR036291">
    <property type="entry name" value="NAD(P)-bd_dom_sf"/>
</dbReference>
<dbReference type="SUPFAM" id="SSF51735">
    <property type="entry name" value="NAD(P)-binding Rossmann-fold domains"/>
    <property type="match status" value="1"/>
</dbReference>
<organism evidence="3">
    <name type="scientific">Selaginella moellendorffii</name>
    <name type="common">Spikemoss</name>
    <dbReference type="NCBI Taxonomy" id="88036"/>
    <lineage>
        <taxon>Eukaryota</taxon>
        <taxon>Viridiplantae</taxon>
        <taxon>Streptophyta</taxon>
        <taxon>Embryophyta</taxon>
        <taxon>Tracheophyta</taxon>
        <taxon>Lycopodiopsida</taxon>
        <taxon>Selaginellales</taxon>
        <taxon>Selaginellaceae</taxon>
        <taxon>Selaginella</taxon>
    </lineage>
</organism>
<feature type="domain" description="Saccharopine dehydrogenase NADP binding" evidence="1">
    <location>
        <begin position="42"/>
        <end position="166"/>
    </location>
</feature>
<dbReference type="eggNOG" id="ENOG502QQSS">
    <property type="taxonomic scope" value="Eukaryota"/>
</dbReference>
<name>D8QQM6_SELML</name>
<dbReference type="InParanoid" id="D8QQM6"/>
<sequence>MILSSSGLPPPWQQPAISCRHCSIVCGASSSLAGPGPEKKEVVLIGGTGRVGSSTARALARVWPDLQLVLAGRNRERGEGIASEIGAGTKFRAVDIEDLNSVAQAIEGAKLVIHSAGPFQRKNRCTVLEAAIETKVPYIDVCDDLTHAQLAKSLHNKAVEAGVPAIITTGLYPGVSNIMAAELVRLARESSAGSRPRELRFSYFTAGSGGVGPTILATSFLLLSEQVLTYSKGKVVKLDPFSGERIVDFGKAVGKRSVFLINLPEVTTAHEILNIPNVTAKFGTAPFFWNWLMSQIAGMEFLEDYSKVESFARLSDPAVRAIDVLVGGKVSMRVDLDCKDGTRSTGLYTHPDLSVCAGAATAAFVVPILQGKTLPGVWFPEQREGIPIECREGLLEKASTGTSRYAMIVSYYHLH</sequence>
<keyword evidence="3" id="KW-1185">Reference proteome</keyword>
<proteinExistence type="predicted"/>
<dbReference type="PANTHER" id="PTHR43796">
    <property type="entry name" value="CARBOXYNORSPERMIDINE SYNTHASE"/>
    <property type="match status" value="1"/>
</dbReference>
<dbReference type="Gene3D" id="3.40.50.720">
    <property type="entry name" value="NAD(P)-binding Rossmann-like Domain"/>
    <property type="match status" value="1"/>
</dbReference>